<evidence type="ECO:0000313" key="1">
    <source>
        <dbReference type="EMBL" id="KAJ2982937.1"/>
    </source>
</evidence>
<keyword evidence="2" id="KW-1185">Reference proteome</keyword>
<reference evidence="1" key="1">
    <citation type="submission" date="2022-08" db="EMBL/GenBank/DDBJ databases">
        <title>Genome Sequence of Lecanicillium fungicola.</title>
        <authorList>
            <person name="Buettner E."/>
        </authorList>
    </citation>
    <scope>NUCLEOTIDE SEQUENCE</scope>
    <source>
        <strain evidence="1">Babe33</strain>
    </source>
</reference>
<dbReference type="EMBL" id="JANJQO010000051">
    <property type="protein sequence ID" value="KAJ2982937.1"/>
    <property type="molecule type" value="Genomic_DNA"/>
</dbReference>
<comment type="caution">
    <text evidence="1">The sequence shown here is derived from an EMBL/GenBank/DDBJ whole genome shotgun (WGS) entry which is preliminary data.</text>
</comment>
<dbReference type="Proteomes" id="UP001143910">
    <property type="component" value="Unassembled WGS sequence"/>
</dbReference>
<accession>A0ACC1NVJ7</accession>
<protein>
    <submittedName>
        <fullName evidence="1">Uncharacterized protein</fullName>
    </submittedName>
</protein>
<gene>
    <name evidence="1" type="ORF">NQ176_g1068</name>
</gene>
<sequence>MRATSALDLPINEVGGPEHTEQALQGKESMPANYSFISTDGTRLVYHVCGAGPTLVVATCPGWGVGIDYLLNGMPELYSNGKVTLVAIQTRGTLPSEHPADDTRMGSSHMAADLEALRIHLRQDKINVLGHSNGSAIALAYAELFPAHCSKAVLIETQVIGYDKFLSDMKRALEKLAEDERFIDAIKIISDPTLDTWQRESDENFTKYVQDILPLYFYKPETHMAEFADSMGPRLIQCWPLIKQEGPDSSPEANLVPGLNEITADVLLISGANDFICSLEMSKVAVHGIGSKAQHLVYENCGHFPWIENKNQFYKDVIEFLGE</sequence>
<proteinExistence type="predicted"/>
<name>A0ACC1NVJ7_9HYPO</name>
<evidence type="ECO:0000313" key="2">
    <source>
        <dbReference type="Proteomes" id="UP001143910"/>
    </source>
</evidence>
<organism evidence="1 2">
    <name type="scientific">Zarea fungicola</name>
    <dbReference type="NCBI Taxonomy" id="93591"/>
    <lineage>
        <taxon>Eukaryota</taxon>
        <taxon>Fungi</taxon>
        <taxon>Dikarya</taxon>
        <taxon>Ascomycota</taxon>
        <taxon>Pezizomycotina</taxon>
        <taxon>Sordariomycetes</taxon>
        <taxon>Hypocreomycetidae</taxon>
        <taxon>Hypocreales</taxon>
        <taxon>Cordycipitaceae</taxon>
        <taxon>Zarea</taxon>
    </lineage>
</organism>